<accession>A0A2I0A6G3</accession>
<dbReference type="STRING" id="1088818.A0A2I0A6G3"/>
<comment type="subcellular location">
    <subcellularLocation>
        <location evidence="1">Nucleus</location>
    </subcellularLocation>
</comment>
<sequence>MGSPVAEGSSAAEGCSGTAMKELARGHESAARLASLLLLDRGRPPPAMAGILIDEIIGTIARAMALLESSKANQGEESPFAGATSTGLGRKGKKRQSTRKAGYRRRSYFRCTHKYDKGCMAARQVQKSESDPSLFVITYFGDHTCEFAAAAPCRSEQQLPAKIAAGFNESKAAGCEIKQEILCSSLPSDLKQDQNEEDDLSNLTSVDSLSDYFALQEVQMKEPSSVATSEVGIDNGDIFSDYDNEYFMDFENLVCFDPN</sequence>
<reference evidence="8 9" key="1">
    <citation type="journal article" date="2017" name="Nature">
        <title>The Apostasia genome and the evolution of orchids.</title>
        <authorList>
            <person name="Zhang G.Q."/>
            <person name="Liu K.W."/>
            <person name="Li Z."/>
            <person name="Lohaus R."/>
            <person name="Hsiao Y.Y."/>
            <person name="Niu S.C."/>
            <person name="Wang J.Y."/>
            <person name="Lin Y.C."/>
            <person name="Xu Q."/>
            <person name="Chen L.J."/>
            <person name="Yoshida K."/>
            <person name="Fujiwara S."/>
            <person name="Wang Z.W."/>
            <person name="Zhang Y.Q."/>
            <person name="Mitsuda N."/>
            <person name="Wang M."/>
            <person name="Liu G.H."/>
            <person name="Pecoraro L."/>
            <person name="Huang H.X."/>
            <person name="Xiao X.J."/>
            <person name="Lin M."/>
            <person name="Wu X.Y."/>
            <person name="Wu W.L."/>
            <person name="Chen Y.Y."/>
            <person name="Chang S.B."/>
            <person name="Sakamoto S."/>
            <person name="Ohme-Takagi M."/>
            <person name="Yagi M."/>
            <person name="Zeng S.J."/>
            <person name="Shen C.Y."/>
            <person name="Yeh C.M."/>
            <person name="Luo Y.B."/>
            <person name="Tsai W.C."/>
            <person name="Van de Peer Y."/>
            <person name="Liu Z.J."/>
        </authorList>
    </citation>
    <scope>NUCLEOTIDE SEQUENCE [LARGE SCALE GENOMIC DNA]</scope>
    <source>
        <strain evidence="9">cv. Shenzhen</strain>
        <tissue evidence="8">Stem</tissue>
    </source>
</reference>
<dbReference type="InterPro" id="IPR044810">
    <property type="entry name" value="WRKY_plant"/>
</dbReference>
<organism evidence="8 9">
    <name type="scientific">Apostasia shenzhenica</name>
    <dbReference type="NCBI Taxonomy" id="1088818"/>
    <lineage>
        <taxon>Eukaryota</taxon>
        <taxon>Viridiplantae</taxon>
        <taxon>Streptophyta</taxon>
        <taxon>Embryophyta</taxon>
        <taxon>Tracheophyta</taxon>
        <taxon>Spermatophyta</taxon>
        <taxon>Magnoliopsida</taxon>
        <taxon>Liliopsida</taxon>
        <taxon>Asparagales</taxon>
        <taxon>Orchidaceae</taxon>
        <taxon>Apostasioideae</taxon>
        <taxon>Apostasia</taxon>
    </lineage>
</organism>
<proteinExistence type="predicted"/>
<evidence type="ECO:0000256" key="2">
    <source>
        <dbReference type="ARBA" id="ARBA00023015"/>
    </source>
</evidence>
<name>A0A2I0A6G3_9ASPA</name>
<dbReference type="PANTHER" id="PTHR32096:SF146">
    <property type="entry name" value="WRKY TRANSCRIPTION FACTOR 19-RELATED"/>
    <property type="match status" value="1"/>
</dbReference>
<evidence type="ECO:0000256" key="3">
    <source>
        <dbReference type="ARBA" id="ARBA00023125"/>
    </source>
</evidence>
<dbReference type="Pfam" id="PF03106">
    <property type="entry name" value="WRKY"/>
    <property type="match status" value="1"/>
</dbReference>
<dbReference type="PROSITE" id="PS50811">
    <property type="entry name" value="WRKY"/>
    <property type="match status" value="1"/>
</dbReference>
<keyword evidence="5" id="KW-0539">Nucleus</keyword>
<evidence type="ECO:0000256" key="1">
    <source>
        <dbReference type="ARBA" id="ARBA00004123"/>
    </source>
</evidence>
<dbReference type="EMBL" id="KZ452014">
    <property type="protein sequence ID" value="PKA51127.1"/>
    <property type="molecule type" value="Genomic_DNA"/>
</dbReference>
<dbReference type="OrthoDB" id="2021064at2759"/>
<dbReference type="GO" id="GO:0000976">
    <property type="term" value="F:transcription cis-regulatory region binding"/>
    <property type="evidence" value="ECO:0007669"/>
    <property type="project" value="TreeGrafter"/>
</dbReference>
<dbReference type="SUPFAM" id="SSF118290">
    <property type="entry name" value="WRKY DNA-binding domain"/>
    <property type="match status" value="1"/>
</dbReference>
<protein>
    <submittedName>
        <fullName evidence="8">Putative WRKY transcription factor 70</fullName>
    </submittedName>
</protein>
<dbReference type="GO" id="GO:0003700">
    <property type="term" value="F:DNA-binding transcription factor activity"/>
    <property type="evidence" value="ECO:0007669"/>
    <property type="project" value="InterPro"/>
</dbReference>
<dbReference type="InterPro" id="IPR036576">
    <property type="entry name" value="WRKY_dom_sf"/>
</dbReference>
<evidence type="ECO:0000259" key="7">
    <source>
        <dbReference type="PROSITE" id="PS50811"/>
    </source>
</evidence>
<evidence type="ECO:0000256" key="6">
    <source>
        <dbReference type="SAM" id="MobiDB-lite"/>
    </source>
</evidence>
<feature type="domain" description="WRKY" evidence="7">
    <location>
        <begin position="93"/>
        <end position="148"/>
    </location>
</feature>
<keyword evidence="3" id="KW-0238">DNA-binding</keyword>
<evidence type="ECO:0000256" key="4">
    <source>
        <dbReference type="ARBA" id="ARBA00023163"/>
    </source>
</evidence>
<gene>
    <name evidence="8" type="primary">WRKY70</name>
    <name evidence="8" type="ORF">AXF42_Ash010567</name>
</gene>
<dbReference type="Gene3D" id="2.20.25.80">
    <property type="entry name" value="WRKY domain"/>
    <property type="match status" value="1"/>
</dbReference>
<keyword evidence="2" id="KW-0805">Transcription regulation</keyword>
<dbReference type="Proteomes" id="UP000236161">
    <property type="component" value="Unassembled WGS sequence"/>
</dbReference>
<dbReference type="PANTHER" id="PTHR32096">
    <property type="entry name" value="WRKY TRANSCRIPTION FACTOR 30-RELATED-RELATED"/>
    <property type="match status" value="1"/>
</dbReference>
<feature type="compositionally biased region" description="Basic residues" evidence="6">
    <location>
        <begin position="90"/>
        <end position="102"/>
    </location>
</feature>
<evidence type="ECO:0000313" key="9">
    <source>
        <dbReference type="Proteomes" id="UP000236161"/>
    </source>
</evidence>
<keyword evidence="9" id="KW-1185">Reference proteome</keyword>
<dbReference type="InterPro" id="IPR003657">
    <property type="entry name" value="WRKY_dom"/>
</dbReference>
<evidence type="ECO:0000256" key="5">
    <source>
        <dbReference type="ARBA" id="ARBA00023242"/>
    </source>
</evidence>
<dbReference type="SMART" id="SM00774">
    <property type="entry name" value="WRKY"/>
    <property type="match status" value="1"/>
</dbReference>
<keyword evidence="4" id="KW-0804">Transcription</keyword>
<dbReference type="AlphaFoldDB" id="A0A2I0A6G3"/>
<dbReference type="GO" id="GO:0005634">
    <property type="term" value="C:nucleus"/>
    <property type="evidence" value="ECO:0007669"/>
    <property type="project" value="UniProtKB-SubCell"/>
</dbReference>
<feature type="region of interest" description="Disordered" evidence="6">
    <location>
        <begin position="74"/>
        <end position="102"/>
    </location>
</feature>
<evidence type="ECO:0000313" key="8">
    <source>
        <dbReference type="EMBL" id="PKA51127.1"/>
    </source>
</evidence>